<gene>
    <name evidence="1" type="ORF">NM688_g3324</name>
</gene>
<keyword evidence="2" id="KW-1185">Reference proteome</keyword>
<reference evidence="1" key="1">
    <citation type="submission" date="2022-07" db="EMBL/GenBank/DDBJ databases">
        <title>Genome Sequence of Phlebia brevispora.</title>
        <authorList>
            <person name="Buettner E."/>
        </authorList>
    </citation>
    <scope>NUCLEOTIDE SEQUENCE</scope>
    <source>
        <strain evidence="1">MPL23</strain>
    </source>
</reference>
<organism evidence="1 2">
    <name type="scientific">Phlebia brevispora</name>
    <dbReference type="NCBI Taxonomy" id="194682"/>
    <lineage>
        <taxon>Eukaryota</taxon>
        <taxon>Fungi</taxon>
        <taxon>Dikarya</taxon>
        <taxon>Basidiomycota</taxon>
        <taxon>Agaricomycotina</taxon>
        <taxon>Agaricomycetes</taxon>
        <taxon>Polyporales</taxon>
        <taxon>Meruliaceae</taxon>
        <taxon>Phlebia</taxon>
    </lineage>
</organism>
<comment type="caution">
    <text evidence="1">The sequence shown here is derived from an EMBL/GenBank/DDBJ whole genome shotgun (WGS) entry which is preliminary data.</text>
</comment>
<name>A0ACC1T696_9APHY</name>
<protein>
    <submittedName>
        <fullName evidence="1">Uncharacterized protein</fullName>
    </submittedName>
</protein>
<accession>A0ACC1T696</accession>
<dbReference type="EMBL" id="JANHOG010000474">
    <property type="protein sequence ID" value="KAJ3554005.1"/>
    <property type="molecule type" value="Genomic_DNA"/>
</dbReference>
<evidence type="ECO:0000313" key="2">
    <source>
        <dbReference type="Proteomes" id="UP001148662"/>
    </source>
</evidence>
<evidence type="ECO:0000313" key="1">
    <source>
        <dbReference type="EMBL" id="KAJ3554005.1"/>
    </source>
</evidence>
<dbReference type="Proteomes" id="UP001148662">
    <property type="component" value="Unassembled WGS sequence"/>
</dbReference>
<proteinExistence type="predicted"/>
<sequence>MAQFPPVPDTLNYIFCNTPADFHNAVWVLRHHPYLILDCEGHDLGRAGGCVTLVCVGTPLAEHIFLFDVISPHLSRYDIDALLNLFNDRNILKVVWDGRMDYLELWSTYGVSLENVLDLQVAEVVSRGVVRGEGEIQRMKRLQQSYISTQVSDRLGARLDGLHAVIGLQRCWKECGFPAGNGKDPAVVKMHKSIGSRMWVERPLTEQLLQYAAKDILLIGILYAQFSKQGWIPRLPSDYYYLLGQCQRYVSAHREQGKSAAVDAFKPCQIMPLDVLDHPVGPKYRCNACHRYLSLATYETVQGVAPRQASTSEVPRITTLRRPRCRLCQILALRAGFRMDQTYLVT</sequence>